<organism evidence="2 3">
    <name type="scientific">Pseudo-nitzschia multistriata</name>
    <dbReference type="NCBI Taxonomy" id="183589"/>
    <lineage>
        <taxon>Eukaryota</taxon>
        <taxon>Sar</taxon>
        <taxon>Stramenopiles</taxon>
        <taxon>Ochrophyta</taxon>
        <taxon>Bacillariophyta</taxon>
        <taxon>Bacillariophyceae</taxon>
        <taxon>Bacillariophycidae</taxon>
        <taxon>Bacillariales</taxon>
        <taxon>Bacillariaceae</taxon>
        <taxon>Pseudo-nitzschia</taxon>
    </lineage>
</organism>
<feature type="region of interest" description="Disordered" evidence="1">
    <location>
        <begin position="387"/>
        <end position="463"/>
    </location>
</feature>
<feature type="compositionally biased region" description="Acidic residues" evidence="1">
    <location>
        <begin position="684"/>
        <end position="694"/>
    </location>
</feature>
<dbReference type="OrthoDB" id="10692820at2759"/>
<feature type="compositionally biased region" description="Polar residues" evidence="1">
    <location>
        <begin position="23"/>
        <end position="34"/>
    </location>
</feature>
<dbReference type="Proteomes" id="UP000291116">
    <property type="component" value="Unassembled WGS sequence"/>
</dbReference>
<gene>
    <name evidence="2" type="ORF">PSNMU_V1.4_AUG-EV-PASAV3_0123500</name>
</gene>
<feature type="compositionally biased region" description="Polar residues" evidence="1">
    <location>
        <begin position="731"/>
        <end position="742"/>
    </location>
</feature>
<feature type="region of interest" description="Disordered" evidence="1">
    <location>
        <begin position="539"/>
        <end position="615"/>
    </location>
</feature>
<accession>A0A448ZSZ9</accession>
<feature type="compositionally biased region" description="Basic and acidic residues" evidence="1">
    <location>
        <begin position="695"/>
        <end position="711"/>
    </location>
</feature>
<reference evidence="2 3" key="1">
    <citation type="submission" date="2019-01" db="EMBL/GenBank/DDBJ databases">
        <authorList>
            <person name="Ferrante I. M."/>
        </authorList>
    </citation>
    <scope>NUCLEOTIDE SEQUENCE [LARGE SCALE GENOMIC DNA]</scope>
    <source>
        <strain evidence="2 3">B856</strain>
    </source>
</reference>
<feature type="compositionally biased region" description="Polar residues" evidence="1">
    <location>
        <begin position="713"/>
        <end position="723"/>
    </location>
</feature>
<name>A0A448ZSZ9_9STRA</name>
<sequence>MGKAIVRVTSGNKPLSKRRARQPPTTTSSRRNKSIENSNYEFFPVLPRLSFNHREQGRGNETVEVARENTEPKCSYRSKDLGLMVLNPREAAEIDDPGNPIGNSVNFCVDNIFSINTATIDISTLLQSCYRIDVGDVMVNFFLCDYSGGASPKTVKSKGPPAINTMRADENDRLDALALSCNKKEKAGWKKTLKTIQGKNLLRSMSMKRWPAHGDCENRLEVAISSDSDDTIFSNLEDPEKWDIKTSSKSKTINTRKAHSKSLASPATKEECDKKYDFFHEDTDKSLDTFDSFWNYSMFTWNEEVCAENEVHRNDGENKKVTCKDGTQNPNPIAANHGAREDNESQEQENGVKFGLETTRDESNVRHRKWKNITSWKKFEPFRVSSKFNNATGKDSTPSSGQKLGTNPIQKGSYSEREDISGQALENPENSVDKMDVIERSNHQNKNETQDQGSTKFALDDARSKSLVSQRTVRNLRKRRLQKALGLTRSNRSISSMSKPKRPSWKKMLMVSIPSTRRISSREVAIPADIIHVIDKSQEVHEVKEEDIPTPGPIISEETTDKSGFNEETTDKSGFSEETTDKSKDTLDYSESDDDSKSDNEDSTSPTSNRSNVITMADLSSTSVMGLQHWAWNMGGNKNCDSDEKVNLAVSTLKEVDDKASSSIGTKDNHDAWIMNEDQLDSFAEDDDKEDENTNEGKEQRDVEGDTHDLINIETNSPKSNLESETDVTKDNTSPPQAQDNRIASPKREHFLAAQKALSKSFRKSLSSIKKKKPHSSADIASNVLVNATVTMDETPDPPIETVLMNSAVEDRNPSSTNTRIPKRFGANRANKRNSLANSGVAFSKARKFWREKTQEKTRKPTGIGRNDTVRTRDVETVHKSSDDSHSSKDVLTIENNTIAETIISSHYDPVISPSRENSFLDDIRDIAMHGLLGAEYDDYDADSLGTTNTSFSWVRDDDETVESLRDDGSLHNQSHQVIRE</sequence>
<evidence type="ECO:0000256" key="1">
    <source>
        <dbReference type="SAM" id="MobiDB-lite"/>
    </source>
</evidence>
<feature type="compositionally biased region" description="Basic and acidic residues" evidence="1">
    <location>
        <begin position="431"/>
        <end position="449"/>
    </location>
</feature>
<feature type="region of interest" description="Disordered" evidence="1">
    <location>
        <begin position="1"/>
        <end position="34"/>
    </location>
</feature>
<keyword evidence="3" id="KW-1185">Reference proteome</keyword>
<evidence type="ECO:0000313" key="2">
    <source>
        <dbReference type="EMBL" id="VEU45187.1"/>
    </source>
</evidence>
<dbReference type="AlphaFoldDB" id="A0A448ZSZ9"/>
<dbReference type="EMBL" id="CAACVS010000692">
    <property type="protein sequence ID" value="VEU45187.1"/>
    <property type="molecule type" value="Genomic_DNA"/>
</dbReference>
<feature type="region of interest" description="Disordered" evidence="1">
    <location>
        <begin position="317"/>
        <end position="350"/>
    </location>
</feature>
<proteinExistence type="predicted"/>
<feature type="compositionally biased region" description="Basic and acidic residues" evidence="1">
    <location>
        <begin position="559"/>
        <end position="587"/>
    </location>
</feature>
<feature type="compositionally biased region" description="Polar residues" evidence="1">
    <location>
        <begin position="606"/>
        <end position="615"/>
    </location>
</feature>
<protein>
    <submittedName>
        <fullName evidence="2">Uncharacterized protein</fullName>
    </submittedName>
</protein>
<feature type="region of interest" description="Disordered" evidence="1">
    <location>
        <begin position="684"/>
        <end position="746"/>
    </location>
</feature>
<feature type="compositionally biased region" description="Polar residues" evidence="1">
    <location>
        <begin position="387"/>
        <end position="413"/>
    </location>
</feature>
<evidence type="ECO:0000313" key="3">
    <source>
        <dbReference type="Proteomes" id="UP000291116"/>
    </source>
</evidence>